<keyword evidence="2" id="KW-0472">Membrane</keyword>
<keyword evidence="4" id="KW-1185">Reference proteome</keyword>
<evidence type="ECO:0000256" key="2">
    <source>
        <dbReference type="SAM" id="Phobius"/>
    </source>
</evidence>
<protein>
    <submittedName>
        <fullName evidence="3">Uncharacterized protein</fullName>
    </submittedName>
</protein>
<evidence type="ECO:0000256" key="1">
    <source>
        <dbReference type="SAM" id="MobiDB-lite"/>
    </source>
</evidence>
<proteinExistence type="predicted"/>
<evidence type="ECO:0000313" key="4">
    <source>
        <dbReference type="Proteomes" id="UP001189429"/>
    </source>
</evidence>
<feature type="region of interest" description="Disordered" evidence="1">
    <location>
        <begin position="173"/>
        <end position="203"/>
    </location>
</feature>
<feature type="transmembrane region" description="Helical" evidence="2">
    <location>
        <begin position="95"/>
        <end position="116"/>
    </location>
</feature>
<keyword evidence="2" id="KW-1133">Transmembrane helix</keyword>
<gene>
    <name evidence="3" type="ORF">PCOR1329_LOCUS81462</name>
</gene>
<feature type="transmembrane region" description="Helical" evidence="2">
    <location>
        <begin position="145"/>
        <end position="165"/>
    </location>
</feature>
<sequence>MHRSRARDGDGPGRWTRIDLVARRLVRGPEPGCRKGCCDMFAGCCKSCGECWEPIVNNPLGNYVVGTWVAMAVAAAASGWAIGQLGDCDSDIKGKLALFCIANFALAFIHSGMAYYMQRQIIKGLGGKDYAQMTAKEIQSQAGQVLLYDVPVCLYSFLATAAFGMQCSDGARTRTKPLQSVPERSQSVPGRSEKAAAPETSSMAAGSQRFPIYPRPILSLSWLRLRCWGLTLGSCGGNEPHGGAAALMITWAVLAFAYLFCWYCCQCCQGTVSKKQTAAGGPPVTVGAQSA</sequence>
<keyword evidence="2" id="KW-0812">Transmembrane</keyword>
<accession>A0ABN9Y4F1</accession>
<name>A0ABN9Y4F1_9DINO</name>
<feature type="compositionally biased region" description="Polar residues" evidence="1">
    <location>
        <begin position="176"/>
        <end position="189"/>
    </location>
</feature>
<dbReference type="EMBL" id="CAUYUJ010021621">
    <property type="protein sequence ID" value="CAK0905937.1"/>
    <property type="molecule type" value="Genomic_DNA"/>
</dbReference>
<organism evidence="3 4">
    <name type="scientific">Prorocentrum cordatum</name>
    <dbReference type="NCBI Taxonomy" id="2364126"/>
    <lineage>
        <taxon>Eukaryota</taxon>
        <taxon>Sar</taxon>
        <taxon>Alveolata</taxon>
        <taxon>Dinophyceae</taxon>
        <taxon>Prorocentrales</taxon>
        <taxon>Prorocentraceae</taxon>
        <taxon>Prorocentrum</taxon>
    </lineage>
</organism>
<dbReference type="Proteomes" id="UP001189429">
    <property type="component" value="Unassembled WGS sequence"/>
</dbReference>
<comment type="caution">
    <text evidence="3">The sequence shown here is derived from an EMBL/GenBank/DDBJ whole genome shotgun (WGS) entry which is preliminary data.</text>
</comment>
<feature type="transmembrane region" description="Helical" evidence="2">
    <location>
        <begin position="63"/>
        <end position="83"/>
    </location>
</feature>
<feature type="transmembrane region" description="Helical" evidence="2">
    <location>
        <begin position="244"/>
        <end position="265"/>
    </location>
</feature>
<evidence type="ECO:0000313" key="3">
    <source>
        <dbReference type="EMBL" id="CAK0905937.1"/>
    </source>
</evidence>
<reference evidence="3" key="1">
    <citation type="submission" date="2023-10" db="EMBL/GenBank/DDBJ databases">
        <authorList>
            <person name="Chen Y."/>
            <person name="Shah S."/>
            <person name="Dougan E. K."/>
            <person name="Thang M."/>
            <person name="Chan C."/>
        </authorList>
    </citation>
    <scope>NUCLEOTIDE SEQUENCE [LARGE SCALE GENOMIC DNA]</scope>
</reference>